<feature type="chain" id="PRO_5041365739" evidence="1">
    <location>
        <begin position="24"/>
        <end position="43"/>
    </location>
</feature>
<reference evidence="2" key="1">
    <citation type="submission" date="2023-03" db="EMBL/GenBank/DDBJ databases">
        <authorList>
            <person name="Steffen K."/>
            <person name="Cardenas P."/>
        </authorList>
    </citation>
    <scope>NUCLEOTIDE SEQUENCE</scope>
</reference>
<dbReference type="Proteomes" id="UP001174909">
    <property type="component" value="Unassembled WGS sequence"/>
</dbReference>
<sequence>MRSSPRVCTLVLFIHAELIAVGGHKEHRYTKELVKLQQRNYCI</sequence>
<keyword evidence="1" id="KW-0732">Signal</keyword>
<evidence type="ECO:0000256" key="1">
    <source>
        <dbReference type="SAM" id="SignalP"/>
    </source>
</evidence>
<accession>A0AA35S9Y4</accession>
<dbReference type="EMBL" id="CASHTH010002203">
    <property type="protein sequence ID" value="CAI8026180.1"/>
    <property type="molecule type" value="Genomic_DNA"/>
</dbReference>
<dbReference type="AlphaFoldDB" id="A0AA35S9Y4"/>
<organism evidence="2 3">
    <name type="scientific">Geodia barretti</name>
    <name type="common">Barrett's horny sponge</name>
    <dbReference type="NCBI Taxonomy" id="519541"/>
    <lineage>
        <taxon>Eukaryota</taxon>
        <taxon>Metazoa</taxon>
        <taxon>Porifera</taxon>
        <taxon>Demospongiae</taxon>
        <taxon>Heteroscleromorpha</taxon>
        <taxon>Tetractinellida</taxon>
        <taxon>Astrophorina</taxon>
        <taxon>Geodiidae</taxon>
        <taxon>Geodia</taxon>
    </lineage>
</organism>
<name>A0AA35S9Y4_GEOBA</name>
<gene>
    <name evidence="2" type="ORF">GBAR_LOCUS15069</name>
</gene>
<feature type="signal peptide" evidence="1">
    <location>
        <begin position="1"/>
        <end position="23"/>
    </location>
</feature>
<protein>
    <submittedName>
        <fullName evidence="2">Uncharacterized protein</fullName>
    </submittedName>
</protein>
<comment type="caution">
    <text evidence="2">The sequence shown here is derived from an EMBL/GenBank/DDBJ whole genome shotgun (WGS) entry which is preliminary data.</text>
</comment>
<evidence type="ECO:0000313" key="3">
    <source>
        <dbReference type="Proteomes" id="UP001174909"/>
    </source>
</evidence>
<proteinExistence type="predicted"/>
<evidence type="ECO:0000313" key="2">
    <source>
        <dbReference type="EMBL" id="CAI8026180.1"/>
    </source>
</evidence>
<keyword evidence="3" id="KW-1185">Reference proteome</keyword>